<dbReference type="RefSeq" id="WP_126575890.1">
    <property type="nucleotide sequence ID" value="NZ_RXZH01000014.1"/>
</dbReference>
<dbReference type="OrthoDB" id="370626at2"/>
<sequence length="204" mass="23104">MSDTCPPSTCPQCQLRFQCVCEQLPKLDSSIHFALLIHENEQNRETNTGQWLLKSMPSTTSVHIWQRKSPCPKLVALLENPRYQAYLLFPGDESIEVTRACAKAGETQTLPLFIVLDGTWQEAKKMLRKSPWLQSIPLAHVTPSKTSNYQLRRNQEEGHLCTLEVGCEVLSAVGEKAQSEQLLQFFDHYMLAFKADKSGHSLKS</sequence>
<accession>A0A3S0MLA8</accession>
<dbReference type="GO" id="GO:0016432">
    <property type="term" value="F:tRNA-uridine aminocarboxypropyltransferase activity"/>
    <property type="evidence" value="ECO:0007669"/>
    <property type="project" value="UniProtKB-EC"/>
</dbReference>
<evidence type="ECO:0000256" key="4">
    <source>
        <dbReference type="ARBA" id="ARBA00022694"/>
    </source>
</evidence>
<keyword evidence="7" id="KW-1185">Reference proteome</keyword>
<dbReference type="GO" id="GO:0008033">
    <property type="term" value="P:tRNA processing"/>
    <property type="evidence" value="ECO:0007669"/>
    <property type="project" value="UniProtKB-KW"/>
</dbReference>
<dbReference type="Pfam" id="PF03942">
    <property type="entry name" value="DTW"/>
    <property type="match status" value="1"/>
</dbReference>
<organism evidence="6 7">
    <name type="scientific">Vibrio aquaticus</name>
    <dbReference type="NCBI Taxonomy" id="2496559"/>
    <lineage>
        <taxon>Bacteria</taxon>
        <taxon>Pseudomonadati</taxon>
        <taxon>Pseudomonadota</taxon>
        <taxon>Gammaproteobacteria</taxon>
        <taxon>Vibrionales</taxon>
        <taxon>Vibrionaceae</taxon>
        <taxon>Vibrio</taxon>
    </lineage>
</organism>
<dbReference type="EMBL" id="RXZH01000014">
    <property type="protein sequence ID" value="RTZ13816.1"/>
    <property type="molecule type" value="Genomic_DNA"/>
</dbReference>
<evidence type="ECO:0000259" key="5">
    <source>
        <dbReference type="SMART" id="SM01144"/>
    </source>
</evidence>
<evidence type="ECO:0000256" key="3">
    <source>
        <dbReference type="ARBA" id="ARBA00022691"/>
    </source>
</evidence>
<reference evidence="6 7" key="1">
    <citation type="submission" date="2018-12" db="EMBL/GenBank/DDBJ databases">
        <title>Vibrio sp. isolated from China Sea.</title>
        <authorList>
            <person name="Li Y."/>
        </authorList>
    </citation>
    <scope>NUCLEOTIDE SEQUENCE [LARGE SCALE GENOMIC DNA]</scope>
    <source>
        <strain evidence="6 7">BEI207</strain>
    </source>
</reference>
<keyword evidence="4" id="KW-0819">tRNA processing</keyword>
<evidence type="ECO:0000313" key="6">
    <source>
        <dbReference type="EMBL" id="RTZ13816.1"/>
    </source>
</evidence>
<dbReference type="Proteomes" id="UP000268973">
    <property type="component" value="Unassembled WGS sequence"/>
</dbReference>
<proteinExistence type="predicted"/>
<keyword evidence="2" id="KW-0808">Transferase</keyword>
<dbReference type="AlphaFoldDB" id="A0A3S0MLA8"/>
<dbReference type="InterPro" id="IPR005636">
    <property type="entry name" value="DTW"/>
</dbReference>
<dbReference type="PANTHER" id="PTHR21392:SF1">
    <property type="entry name" value="TRNA-URIDINE AMINOCARBOXYPROPYLTRANSFERASE"/>
    <property type="match status" value="1"/>
</dbReference>
<evidence type="ECO:0000313" key="7">
    <source>
        <dbReference type="Proteomes" id="UP000268973"/>
    </source>
</evidence>
<dbReference type="PANTHER" id="PTHR21392">
    <property type="entry name" value="TRNA-URIDINE AMINOCARBOXYPROPYLTRANSFERASE 2"/>
    <property type="match status" value="1"/>
</dbReference>
<feature type="domain" description="DTW" evidence="5">
    <location>
        <begin position="6"/>
        <end position="198"/>
    </location>
</feature>
<evidence type="ECO:0000256" key="2">
    <source>
        <dbReference type="ARBA" id="ARBA00022679"/>
    </source>
</evidence>
<keyword evidence="3" id="KW-0949">S-adenosyl-L-methionine</keyword>
<name>A0A3S0MLA8_9VIBR</name>
<comment type="caution">
    <text evidence="6">The sequence shown here is derived from an EMBL/GenBank/DDBJ whole genome shotgun (WGS) entry which is preliminary data.</text>
</comment>
<evidence type="ECO:0000256" key="1">
    <source>
        <dbReference type="ARBA" id="ARBA00012386"/>
    </source>
</evidence>
<dbReference type="InterPro" id="IPR039262">
    <property type="entry name" value="DTWD2/TAPT"/>
</dbReference>
<protein>
    <recommendedName>
        <fullName evidence="1">tRNA-uridine aminocarboxypropyltransferase</fullName>
        <ecNumber evidence="1">2.5.1.25</ecNumber>
    </recommendedName>
</protein>
<gene>
    <name evidence="6" type="ORF">EJ063_18855</name>
</gene>
<dbReference type="SMART" id="SM01144">
    <property type="entry name" value="DTW"/>
    <property type="match status" value="1"/>
</dbReference>
<dbReference type="EC" id="2.5.1.25" evidence="1"/>